<dbReference type="EMBL" id="KJ947871">
    <property type="protein sequence ID" value="AJW30834.1"/>
    <property type="molecule type" value="Genomic_DNA"/>
</dbReference>
<dbReference type="Pfam" id="PF13181">
    <property type="entry name" value="TPR_8"/>
    <property type="match status" value="4"/>
</dbReference>
<dbReference type="PROSITE" id="PS50293">
    <property type="entry name" value="TPR_REGION"/>
    <property type="match status" value="2"/>
</dbReference>
<evidence type="ECO:0000313" key="3">
    <source>
        <dbReference type="EMBL" id="AJW30834.1"/>
    </source>
</evidence>
<name>A0A0D5A344_PROMR</name>
<dbReference type="SMART" id="SM00028">
    <property type="entry name" value="TPR"/>
    <property type="match status" value="9"/>
</dbReference>
<dbReference type="PROSITE" id="PS50005">
    <property type="entry name" value="TPR"/>
    <property type="match status" value="7"/>
</dbReference>
<dbReference type="Gene3D" id="3.40.50.150">
    <property type="entry name" value="Vaccinia Virus protein VP39"/>
    <property type="match status" value="1"/>
</dbReference>
<evidence type="ECO:0000256" key="1">
    <source>
        <dbReference type="PROSITE-ProRule" id="PRU00339"/>
    </source>
</evidence>
<protein>
    <submittedName>
        <fullName evidence="3">TPR repeat</fullName>
    </submittedName>
</protein>
<dbReference type="CDD" id="cd02440">
    <property type="entry name" value="AdoMet_MTases"/>
    <property type="match status" value="1"/>
</dbReference>
<feature type="domain" description="Methyltransferase" evidence="2">
    <location>
        <begin position="581"/>
        <end position="675"/>
    </location>
</feature>
<accession>A0A0D5A344</accession>
<dbReference type="SUPFAM" id="SSF48452">
    <property type="entry name" value="TPR-like"/>
    <property type="match status" value="2"/>
</dbReference>
<feature type="repeat" description="TPR" evidence="1">
    <location>
        <begin position="137"/>
        <end position="170"/>
    </location>
</feature>
<proteinExistence type="predicted"/>
<sequence>MEANIEIAQSLFKQNKYQETIDTCQKILATDSNSIEAIKLIAKSFLATRKIDNARLYFDKALTLRPDDYEAIKDLGNTYKAVGDINNAKKYYQKAIAINESYAPALTNAGLIELNTGNKEDALSLLIKASEAAPQSAPAWVNLANGYFQVGKTKEAETCYRKAIELNPQFFNSHLLLGTILVGQKKLQEAEISFKKAIELKPDFFQAHLNLGAVLKDLEQLQEAEISTRKAIELNPQLFQSHFLLGTILVGQKKLQKAEISFKKAIELKPDFFQAHLNLGAVLKDLKQLQEAFDCYVKAIELNPKYSRIYPYITRFLRDSNPSQLNKSKLKNILNLLLEKNNIAHNELFQAFSFVCRDEIISNLKKIESEFSKIKLLNHDKLLINALKKIIFKDIILEKSLTKIRKKLCDRISQNQEIFGHSELQFITALGEQCFLNEYVYSVSENERLSINTIIKRCINGEINETNISILSCYLPLYKLLDEIPSLKFFNSSMENFNELIKLQILEPLNEIKLSKCIKRLGSINDKISQKVKAQYEENPYPRWRYGSTSKDQKLSINQVINNEIQPNSIRSDLEDQKSKILIAGCGTGQQILQSQRYKNAQVTAIDISLSSLSYAQRKINELRINNVELIQMDILEISLLEQQFDIIECGGVLHHMNDPLKGLKKLLGVLNHNGLLGLGLYSELARQDVARARKYIANQKIQPDVKDIKSFREDVFSGKIEQISNLRSWGDFHTISECRDLCFHAKEHRFTIKQLQEIFESNELNFLGFRISQQVKSLYKNYFPEDKTQTNLQNWAKFEEKHPYTFRAMYQFWVSKGK</sequence>
<dbReference type="Gene3D" id="1.25.40.10">
    <property type="entry name" value="Tetratricopeptide repeat domain"/>
    <property type="match status" value="5"/>
</dbReference>
<dbReference type="PANTHER" id="PTHR12558">
    <property type="entry name" value="CELL DIVISION CYCLE 16,23,27"/>
    <property type="match status" value="1"/>
</dbReference>
<feature type="repeat" description="TPR" evidence="1">
    <location>
        <begin position="239"/>
        <end position="272"/>
    </location>
</feature>
<dbReference type="InterPro" id="IPR041698">
    <property type="entry name" value="Methyltransf_25"/>
</dbReference>
<dbReference type="SUPFAM" id="SSF53335">
    <property type="entry name" value="S-adenosyl-L-methionine-dependent methyltransferases"/>
    <property type="match status" value="1"/>
</dbReference>
<gene>
    <name evidence="3" type="ORF">FA03_0001</name>
</gene>
<dbReference type="PANTHER" id="PTHR12558:SF13">
    <property type="entry name" value="CELL DIVISION CYCLE PROTEIN 27 HOMOLOG"/>
    <property type="match status" value="1"/>
</dbReference>
<feature type="repeat" description="TPR" evidence="1">
    <location>
        <begin position="35"/>
        <end position="68"/>
    </location>
</feature>
<dbReference type="InterPro" id="IPR011990">
    <property type="entry name" value="TPR-like_helical_dom_sf"/>
</dbReference>
<feature type="repeat" description="TPR" evidence="1">
    <location>
        <begin position="273"/>
        <end position="306"/>
    </location>
</feature>
<dbReference type="AlphaFoldDB" id="A0A0D5A344"/>
<reference evidence="3" key="1">
    <citation type="submission" date="2014-06" db="EMBL/GenBank/DDBJ databases">
        <authorList>
            <person name="Berube P.M."/>
        </authorList>
    </citation>
    <scope>NUCLEOTIDE SEQUENCE</scope>
    <source>
        <strain evidence="3">P0903-H212</strain>
    </source>
</reference>
<evidence type="ECO:0000259" key="2">
    <source>
        <dbReference type="Pfam" id="PF13649"/>
    </source>
</evidence>
<keyword evidence="1" id="KW-0802">TPR repeat</keyword>
<dbReference type="Pfam" id="PF13649">
    <property type="entry name" value="Methyltransf_25"/>
    <property type="match status" value="1"/>
</dbReference>
<dbReference type="InterPro" id="IPR029063">
    <property type="entry name" value="SAM-dependent_MTases_sf"/>
</dbReference>
<organism evidence="3">
    <name type="scientific">Prochlorococcus marinus str. P0903-H212</name>
    <dbReference type="NCBI Taxonomy" id="1622208"/>
    <lineage>
        <taxon>Bacteria</taxon>
        <taxon>Bacillati</taxon>
        <taxon>Cyanobacteriota</taxon>
        <taxon>Cyanophyceae</taxon>
        <taxon>Synechococcales</taxon>
        <taxon>Prochlorococcaceae</taxon>
        <taxon>Prochlorococcus</taxon>
    </lineage>
</organism>
<feature type="repeat" description="TPR" evidence="1">
    <location>
        <begin position="205"/>
        <end position="238"/>
    </location>
</feature>
<dbReference type="Pfam" id="PF00515">
    <property type="entry name" value="TPR_1"/>
    <property type="match status" value="2"/>
</dbReference>
<feature type="repeat" description="TPR" evidence="1">
    <location>
        <begin position="69"/>
        <end position="102"/>
    </location>
</feature>
<dbReference type="InterPro" id="IPR019734">
    <property type="entry name" value="TPR_rpt"/>
</dbReference>
<feature type="repeat" description="TPR" evidence="1">
    <location>
        <begin position="171"/>
        <end position="204"/>
    </location>
</feature>